<comment type="caution">
    <text evidence="2">The sequence shown here is derived from an EMBL/GenBank/DDBJ whole genome shotgun (WGS) entry which is preliminary data.</text>
</comment>
<evidence type="ECO:0000313" key="2">
    <source>
        <dbReference type="EMBL" id="PIR85546.1"/>
    </source>
</evidence>
<keyword evidence="1" id="KW-1133">Transmembrane helix</keyword>
<proteinExistence type="predicted"/>
<organism evidence="2 3">
    <name type="scientific">Candidatus Kaiserbacteria bacterium CG10_big_fil_rev_8_21_14_0_10_45_20</name>
    <dbReference type="NCBI Taxonomy" id="1974607"/>
    <lineage>
        <taxon>Bacteria</taxon>
        <taxon>Candidatus Kaiseribacteriota</taxon>
    </lineage>
</organism>
<evidence type="ECO:0000256" key="1">
    <source>
        <dbReference type="SAM" id="Phobius"/>
    </source>
</evidence>
<keyword evidence="1" id="KW-0812">Transmembrane</keyword>
<sequence length="172" mass="18663">MKKETFSLMIGIAVPLVFVLIVIISSLLPSLLVKPQHDFVFSVNNDGYYGVCFENEFAIVDGRLSSVPNTVKCRQGATMQANPPLYYYSVEADTVKKISLADVADTAFVAGPSSPDGYTVTFEYGNYSFGIFGGGGGTEGYFIGNQKGKKRLEGISAITRYNSDIQVVGWVQ</sequence>
<accession>A0A2H0UIL8</accession>
<feature type="transmembrane region" description="Helical" evidence="1">
    <location>
        <begin position="6"/>
        <end position="28"/>
    </location>
</feature>
<evidence type="ECO:0000313" key="3">
    <source>
        <dbReference type="Proteomes" id="UP000229315"/>
    </source>
</evidence>
<dbReference type="AlphaFoldDB" id="A0A2H0UIL8"/>
<dbReference type="EMBL" id="PFBH01000001">
    <property type="protein sequence ID" value="PIR85546.1"/>
    <property type="molecule type" value="Genomic_DNA"/>
</dbReference>
<keyword evidence="1" id="KW-0472">Membrane</keyword>
<dbReference type="Proteomes" id="UP000229315">
    <property type="component" value="Unassembled WGS sequence"/>
</dbReference>
<gene>
    <name evidence="2" type="ORF">COU15_00420</name>
</gene>
<name>A0A2H0UIL8_9BACT</name>
<protein>
    <submittedName>
        <fullName evidence="2">Uncharacterized protein</fullName>
    </submittedName>
</protein>
<reference evidence="3" key="1">
    <citation type="submission" date="2017-09" db="EMBL/GenBank/DDBJ databases">
        <title>Depth-based differentiation of microbial function through sediment-hosted aquifers and enrichment of novel symbionts in the deep terrestrial subsurface.</title>
        <authorList>
            <person name="Probst A.J."/>
            <person name="Ladd B."/>
            <person name="Jarett J.K."/>
            <person name="Geller-Mcgrath D.E."/>
            <person name="Sieber C.M.K."/>
            <person name="Emerson J.B."/>
            <person name="Anantharaman K."/>
            <person name="Thomas B.C."/>
            <person name="Malmstrom R."/>
            <person name="Stieglmeier M."/>
            <person name="Klingl A."/>
            <person name="Woyke T."/>
            <person name="Ryan C.M."/>
            <person name="Banfield J.F."/>
        </authorList>
    </citation>
    <scope>NUCLEOTIDE SEQUENCE [LARGE SCALE GENOMIC DNA]</scope>
</reference>